<gene>
    <name evidence="3" type="ORF">LEA_15945</name>
</gene>
<feature type="non-terminal residue" evidence="3">
    <location>
        <position position="1"/>
    </location>
</feature>
<keyword evidence="2" id="KW-1277">Toxin-antitoxin system</keyword>
<dbReference type="PIRSF" id="PIRSF003108">
    <property type="entry name" value="DinJ"/>
    <property type="match status" value="1"/>
</dbReference>
<dbReference type="GO" id="GO:0044010">
    <property type="term" value="P:single-species biofilm formation"/>
    <property type="evidence" value="ECO:0007669"/>
    <property type="project" value="InterPro"/>
</dbReference>
<dbReference type="GO" id="GO:0000987">
    <property type="term" value="F:cis-regulatory region sequence-specific DNA binding"/>
    <property type="evidence" value="ECO:0007669"/>
    <property type="project" value="InterPro"/>
</dbReference>
<dbReference type="Gene3D" id="1.10.1220.10">
    <property type="entry name" value="Met repressor-like"/>
    <property type="match status" value="1"/>
</dbReference>
<dbReference type="InterPro" id="IPR013321">
    <property type="entry name" value="Arc_rbn_hlx_hlx"/>
</dbReference>
<organism evidence="3">
    <name type="scientific">human gut metagenome</name>
    <dbReference type="NCBI Taxonomy" id="408170"/>
    <lineage>
        <taxon>unclassified sequences</taxon>
        <taxon>metagenomes</taxon>
        <taxon>organismal metagenomes</taxon>
    </lineage>
</organism>
<dbReference type="EMBL" id="AJWY01010894">
    <property type="protein sequence ID" value="EKC54258.1"/>
    <property type="molecule type" value="Genomic_DNA"/>
</dbReference>
<dbReference type="GO" id="GO:0006351">
    <property type="term" value="P:DNA-templated transcription"/>
    <property type="evidence" value="ECO:0007669"/>
    <property type="project" value="TreeGrafter"/>
</dbReference>
<proteinExistence type="inferred from homology"/>
<accession>K1S9Y2</accession>
<evidence type="ECO:0000313" key="3">
    <source>
        <dbReference type="EMBL" id="EKC54258.1"/>
    </source>
</evidence>
<protein>
    <submittedName>
        <fullName evidence="3">Toxin-antitoxin system protein</fullName>
    </submittedName>
</protein>
<dbReference type="NCBIfam" id="TIGR02384">
    <property type="entry name" value="RelB_DinJ"/>
    <property type="match status" value="1"/>
</dbReference>
<dbReference type="PANTHER" id="PTHR38781:SF1">
    <property type="entry name" value="ANTITOXIN DINJ-RELATED"/>
    <property type="match status" value="1"/>
</dbReference>
<dbReference type="AlphaFoldDB" id="K1S9Y2"/>
<dbReference type="GO" id="GO:0006355">
    <property type="term" value="P:regulation of DNA-templated transcription"/>
    <property type="evidence" value="ECO:0007669"/>
    <property type="project" value="InterPro"/>
</dbReference>
<dbReference type="GO" id="GO:0015643">
    <property type="term" value="F:toxic substance binding"/>
    <property type="evidence" value="ECO:0007669"/>
    <property type="project" value="InterPro"/>
</dbReference>
<dbReference type="PANTHER" id="PTHR38781">
    <property type="entry name" value="ANTITOXIN DINJ-RELATED"/>
    <property type="match status" value="1"/>
</dbReference>
<reference evidence="3" key="1">
    <citation type="journal article" date="2013" name="Environ. Microbiol.">
        <title>Microbiota from the distal guts of lean and obese adolescents exhibit partial functional redundancy besides clear differences in community structure.</title>
        <authorList>
            <person name="Ferrer M."/>
            <person name="Ruiz A."/>
            <person name="Lanza F."/>
            <person name="Haange S.B."/>
            <person name="Oberbach A."/>
            <person name="Till H."/>
            <person name="Bargiela R."/>
            <person name="Campoy C."/>
            <person name="Segura M.T."/>
            <person name="Richter M."/>
            <person name="von Bergen M."/>
            <person name="Seifert J."/>
            <person name="Suarez A."/>
        </authorList>
    </citation>
    <scope>NUCLEOTIDE SEQUENCE</scope>
</reference>
<evidence type="ECO:0000256" key="1">
    <source>
        <dbReference type="ARBA" id="ARBA00010562"/>
    </source>
</evidence>
<dbReference type="InterPro" id="IPR026262">
    <property type="entry name" value="DinJ"/>
</dbReference>
<evidence type="ECO:0000256" key="2">
    <source>
        <dbReference type="ARBA" id="ARBA00022649"/>
    </source>
</evidence>
<name>K1S9Y2_9ZZZZ</name>
<sequence length="85" mass="9486">VTIRLDSQLKSQAEALFSELGLNLSTAFGIFLRQSVREGRIPFSISLNKPNQETIAALLEAERIAKDPSVKAYTDLDEFFADLKK</sequence>
<dbReference type="InterPro" id="IPR007337">
    <property type="entry name" value="RelB/DinJ"/>
</dbReference>
<comment type="caution">
    <text evidence="3">The sequence shown here is derived from an EMBL/GenBank/DDBJ whole genome shotgun (WGS) entry which is preliminary data.</text>
</comment>
<dbReference type="Pfam" id="PF04221">
    <property type="entry name" value="RelB"/>
    <property type="match status" value="1"/>
</dbReference>
<comment type="similarity">
    <text evidence="1">Belongs to the RelB/DinJ antitoxin family.</text>
</comment>